<evidence type="ECO:0000259" key="5">
    <source>
        <dbReference type="SMART" id="SM00858"/>
    </source>
</evidence>
<dbReference type="AlphaFoldDB" id="V4RUM3"/>
<proteinExistence type="predicted"/>
<gene>
    <name evidence="6" type="ORF">N177_0559</name>
</gene>
<dbReference type="InterPro" id="IPR017585">
    <property type="entry name" value="SAF_FlgA"/>
</dbReference>
<sequence>MMNRLAAITLAIALGTAVTPAEAGSQLRGAITVTGPLVTLGDLFTDAGEAADIAVFQAPDPGTTGAVTASRVIAAAAAHGLATDPADIAKVDVTRESRVIEAHEVEQAVASAIAERIAADGDTEIKLDDPDPLHVEADAASPIEVSDLRFDPRTTRFSARITIPGSRTLSGGRQVTGRALQMVDLPILQRQVRRGETISPADVAFERMPLSAAPAGAVRQITDVVGMSARTALRAGAPVPADRLMEPILVGRNEPVTIIYRNAGLVLTVRGRSLGDGARGHLITVMNSQSKRTVEAVVSGPGQVVVQPPRQVVANAVASN</sequence>
<dbReference type="Pfam" id="PF13144">
    <property type="entry name" value="ChapFlgA"/>
    <property type="match status" value="1"/>
</dbReference>
<dbReference type="OrthoDB" id="5323072at2"/>
<dbReference type="SMART" id="SM00858">
    <property type="entry name" value="SAF"/>
    <property type="match status" value="1"/>
</dbReference>
<keyword evidence="2 4" id="KW-0732">Signal</keyword>
<feature type="domain" description="SAF" evidence="5">
    <location>
        <begin position="183"/>
        <end position="245"/>
    </location>
</feature>
<dbReference type="PANTHER" id="PTHR36307">
    <property type="entry name" value="FLAGELLA BASAL BODY P-RING FORMATION PROTEIN FLGA"/>
    <property type="match status" value="1"/>
</dbReference>
<keyword evidence="7" id="KW-1185">Reference proteome</keyword>
<comment type="subcellular location">
    <subcellularLocation>
        <location evidence="1">Periplasm</location>
    </subcellularLocation>
</comment>
<evidence type="ECO:0000313" key="7">
    <source>
        <dbReference type="Proteomes" id="UP000017819"/>
    </source>
</evidence>
<dbReference type="CDD" id="cd11614">
    <property type="entry name" value="SAF_CpaB_FlgA_like"/>
    <property type="match status" value="1"/>
</dbReference>
<dbReference type="PANTHER" id="PTHR36307:SF1">
    <property type="entry name" value="FLAGELLA BASAL BODY P-RING FORMATION PROTEIN FLGA"/>
    <property type="match status" value="1"/>
</dbReference>
<feature type="chain" id="PRO_5004726905" description="SAF domain-containing protein" evidence="4">
    <location>
        <begin position="24"/>
        <end position="320"/>
    </location>
</feature>
<dbReference type="NCBIfam" id="TIGR03170">
    <property type="entry name" value="flgA_cterm"/>
    <property type="match status" value="1"/>
</dbReference>
<evidence type="ECO:0000256" key="4">
    <source>
        <dbReference type="SAM" id="SignalP"/>
    </source>
</evidence>
<protein>
    <recommendedName>
        <fullName evidence="5">SAF domain-containing protein</fullName>
    </recommendedName>
</protein>
<accession>V4RUM3</accession>
<dbReference type="eggNOG" id="COG1261">
    <property type="taxonomic scope" value="Bacteria"/>
</dbReference>
<dbReference type="InterPro" id="IPR013974">
    <property type="entry name" value="SAF"/>
</dbReference>
<organism evidence="6 7">
    <name type="scientific">Lutibaculum baratangense AMV1</name>
    <dbReference type="NCBI Taxonomy" id="631454"/>
    <lineage>
        <taxon>Bacteria</taxon>
        <taxon>Pseudomonadati</taxon>
        <taxon>Pseudomonadota</taxon>
        <taxon>Alphaproteobacteria</taxon>
        <taxon>Hyphomicrobiales</taxon>
        <taxon>Tepidamorphaceae</taxon>
        <taxon>Lutibaculum</taxon>
    </lineage>
</organism>
<evidence type="ECO:0000313" key="6">
    <source>
        <dbReference type="EMBL" id="ESR26775.1"/>
    </source>
</evidence>
<evidence type="ECO:0000256" key="1">
    <source>
        <dbReference type="ARBA" id="ARBA00004418"/>
    </source>
</evidence>
<dbReference type="Gene3D" id="2.30.30.760">
    <property type="match status" value="1"/>
</dbReference>
<evidence type="ECO:0000256" key="2">
    <source>
        <dbReference type="ARBA" id="ARBA00022729"/>
    </source>
</evidence>
<dbReference type="GO" id="GO:0044780">
    <property type="term" value="P:bacterial-type flagellum assembly"/>
    <property type="evidence" value="ECO:0007669"/>
    <property type="project" value="InterPro"/>
</dbReference>
<reference evidence="6 7" key="1">
    <citation type="journal article" date="2014" name="Genome Announc.">
        <title>Draft Genome Sequence of Lutibaculum baratangense Strain AMV1T, Isolated from a Mud Volcano in Andamans, India.</title>
        <authorList>
            <person name="Singh A."/>
            <person name="Sreenivas A."/>
            <person name="Sathyanarayana Reddy G."/>
            <person name="Pinnaka A.K."/>
            <person name="Shivaji S."/>
        </authorList>
    </citation>
    <scope>NUCLEOTIDE SEQUENCE [LARGE SCALE GENOMIC DNA]</scope>
    <source>
        <strain evidence="6 7">AMV1</strain>
    </source>
</reference>
<dbReference type="Gene3D" id="3.90.1210.10">
    <property type="entry name" value="Antifreeze-like/N-acetylneuraminic acid synthase C-terminal domain"/>
    <property type="match status" value="1"/>
</dbReference>
<dbReference type="InterPro" id="IPR039246">
    <property type="entry name" value="Flagellar_FlgA"/>
</dbReference>
<feature type="signal peptide" evidence="4">
    <location>
        <begin position="1"/>
        <end position="23"/>
    </location>
</feature>
<keyword evidence="3" id="KW-0574">Periplasm</keyword>
<dbReference type="EMBL" id="AWXZ01000013">
    <property type="protein sequence ID" value="ESR26775.1"/>
    <property type="molecule type" value="Genomic_DNA"/>
</dbReference>
<dbReference type="STRING" id="631454.N177_0559"/>
<comment type="caution">
    <text evidence="6">The sequence shown here is derived from an EMBL/GenBank/DDBJ whole genome shotgun (WGS) entry which is preliminary data.</text>
</comment>
<name>V4RUM3_9HYPH</name>
<evidence type="ECO:0000256" key="3">
    <source>
        <dbReference type="ARBA" id="ARBA00022764"/>
    </source>
</evidence>
<dbReference type="GO" id="GO:0042597">
    <property type="term" value="C:periplasmic space"/>
    <property type="evidence" value="ECO:0007669"/>
    <property type="project" value="UniProtKB-SubCell"/>
</dbReference>
<dbReference type="Proteomes" id="UP000017819">
    <property type="component" value="Unassembled WGS sequence"/>
</dbReference>